<organism evidence="1 2">
    <name type="scientific">Auriscalpium vulgare</name>
    <dbReference type="NCBI Taxonomy" id="40419"/>
    <lineage>
        <taxon>Eukaryota</taxon>
        <taxon>Fungi</taxon>
        <taxon>Dikarya</taxon>
        <taxon>Basidiomycota</taxon>
        <taxon>Agaricomycotina</taxon>
        <taxon>Agaricomycetes</taxon>
        <taxon>Russulales</taxon>
        <taxon>Auriscalpiaceae</taxon>
        <taxon>Auriscalpium</taxon>
    </lineage>
</organism>
<comment type="caution">
    <text evidence="1">The sequence shown here is derived from an EMBL/GenBank/DDBJ whole genome shotgun (WGS) entry which is preliminary data.</text>
</comment>
<reference evidence="1" key="2">
    <citation type="journal article" date="2022" name="New Phytol.">
        <title>Evolutionary transition to the ectomycorrhizal habit in the genomes of a hyperdiverse lineage of mushroom-forming fungi.</title>
        <authorList>
            <person name="Looney B."/>
            <person name="Miyauchi S."/>
            <person name="Morin E."/>
            <person name="Drula E."/>
            <person name="Courty P.E."/>
            <person name="Kohler A."/>
            <person name="Kuo A."/>
            <person name="LaButti K."/>
            <person name="Pangilinan J."/>
            <person name="Lipzen A."/>
            <person name="Riley R."/>
            <person name="Andreopoulos W."/>
            <person name="He G."/>
            <person name="Johnson J."/>
            <person name="Nolan M."/>
            <person name="Tritt A."/>
            <person name="Barry K.W."/>
            <person name="Grigoriev I.V."/>
            <person name="Nagy L.G."/>
            <person name="Hibbett D."/>
            <person name="Henrissat B."/>
            <person name="Matheny P.B."/>
            <person name="Labbe J."/>
            <person name="Martin F.M."/>
        </authorList>
    </citation>
    <scope>NUCLEOTIDE SEQUENCE</scope>
    <source>
        <strain evidence="1">FP105234-sp</strain>
    </source>
</reference>
<evidence type="ECO:0000313" key="1">
    <source>
        <dbReference type="EMBL" id="KAI0043408.1"/>
    </source>
</evidence>
<dbReference type="EMBL" id="MU276019">
    <property type="protein sequence ID" value="KAI0043408.1"/>
    <property type="molecule type" value="Genomic_DNA"/>
</dbReference>
<accession>A0ACB8RH43</accession>
<sequence>MSPTRVEDAAEASQPRFRMSANCPTVSAGATSRVCTTSCAASRISTSAGKNRLSGASSHMPASAFNAVMRNNASVSSSSNSTSCCRHSKRDVVPAGSSSPAVRAESVWDAGAPVNTGLAGKVNSPWVEVGSVPMVPEKEGRAKVGMDRVAGSSKRKSGAGTNARRGSGAIRRTVGGGVQKKKCVYVAAVGFSRAGGVAARGRESELLRCDGMRMCCAAPGATALIGWPCMKPRSSDVKETVLPEPSGSTQLMRFVCGREGERRTGICIRCVQLDMPLVLCRRRRIEEPLLKHPARRTVLGRNFGGARCLRGADETFGTGQHTHTRRGL</sequence>
<name>A0ACB8RH43_9AGAM</name>
<reference evidence="1" key="1">
    <citation type="submission" date="2021-02" db="EMBL/GenBank/DDBJ databases">
        <authorList>
            <consortium name="DOE Joint Genome Institute"/>
            <person name="Ahrendt S."/>
            <person name="Looney B.P."/>
            <person name="Miyauchi S."/>
            <person name="Morin E."/>
            <person name="Drula E."/>
            <person name="Courty P.E."/>
            <person name="Chicoki N."/>
            <person name="Fauchery L."/>
            <person name="Kohler A."/>
            <person name="Kuo A."/>
            <person name="Labutti K."/>
            <person name="Pangilinan J."/>
            <person name="Lipzen A."/>
            <person name="Riley R."/>
            <person name="Andreopoulos W."/>
            <person name="He G."/>
            <person name="Johnson J."/>
            <person name="Barry K.W."/>
            <person name="Grigoriev I.V."/>
            <person name="Nagy L."/>
            <person name="Hibbett D."/>
            <person name="Henrissat B."/>
            <person name="Matheny P.B."/>
            <person name="Labbe J."/>
            <person name="Martin F."/>
        </authorList>
    </citation>
    <scope>NUCLEOTIDE SEQUENCE</scope>
    <source>
        <strain evidence="1">FP105234-sp</strain>
    </source>
</reference>
<keyword evidence="2" id="KW-1185">Reference proteome</keyword>
<dbReference type="Proteomes" id="UP000814033">
    <property type="component" value="Unassembled WGS sequence"/>
</dbReference>
<gene>
    <name evidence="1" type="ORF">FA95DRAFT_403298</name>
</gene>
<proteinExistence type="predicted"/>
<evidence type="ECO:0000313" key="2">
    <source>
        <dbReference type="Proteomes" id="UP000814033"/>
    </source>
</evidence>
<protein>
    <submittedName>
        <fullName evidence="1">Uncharacterized protein</fullName>
    </submittedName>
</protein>